<organism evidence="1">
    <name type="scientific">Solibacter usitatus (strain Ellin6076)</name>
    <dbReference type="NCBI Taxonomy" id="234267"/>
    <lineage>
        <taxon>Bacteria</taxon>
        <taxon>Pseudomonadati</taxon>
        <taxon>Acidobacteriota</taxon>
        <taxon>Terriglobia</taxon>
        <taxon>Bryobacterales</taxon>
        <taxon>Solibacteraceae</taxon>
        <taxon>Candidatus Solibacter</taxon>
    </lineage>
</organism>
<dbReference type="HOGENOM" id="CLU_009583_11_0_0"/>
<sequence>MSQPDSEKRPVALVLYHYLYPDDVVSSVLFSDLCAGLTERGWKVVGSACNRGCRDEGKKYPARSHWKGVDFWRVWRPRFRQSSGLGRLANALWMIACWSLMALDPRIRPDLVLMGTDPILSPVVVFAWRILRPRVRFAHWCHDLYPDAAIAAGLVEEGTPAVRSIKWLLGAAYRRQSLIVDIGACMRRLLESYRSGACMETIPPWALVELEGPAPVDAGEQRELFGDARIGLLYSGVFGRAHTSEGLAELARALADRGGRVVFSVGGNAAEELRESMRQSGAPVTFAPMVSTDRLAARLSAADVQIVTLRESWTGTVIPSKFFGALAIGRPVLFVGSPDSAIATWITELGVGWVLRSGAVEEVVKELMFLADNPEPKAELFRHCHKVYMEKFSRGQALDRWDVCLRGALKAGKG</sequence>
<dbReference type="CDD" id="cd03794">
    <property type="entry name" value="GT4_WbuB-like"/>
    <property type="match status" value="1"/>
</dbReference>
<dbReference type="GO" id="GO:0016740">
    <property type="term" value="F:transferase activity"/>
    <property type="evidence" value="ECO:0007669"/>
    <property type="project" value="UniProtKB-KW"/>
</dbReference>
<dbReference type="AlphaFoldDB" id="Q01XM6"/>
<dbReference type="STRING" id="234267.Acid_4630"/>
<name>Q01XM6_SOLUE</name>
<dbReference type="Gene3D" id="3.40.50.2000">
    <property type="entry name" value="Glycogen Phosphorylase B"/>
    <property type="match status" value="1"/>
</dbReference>
<dbReference type="eggNOG" id="COG0438">
    <property type="taxonomic scope" value="Bacteria"/>
</dbReference>
<dbReference type="InParanoid" id="Q01XM6"/>
<dbReference type="SUPFAM" id="SSF53756">
    <property type="entry name" value="UDP-Glycosyltransferase/glycogen phosphorylase"/>
    <property type="match status" value="1"/>
</dbReference>
<dbReference type="KEGG" id="sus:Acid_4630"/>
<proteinExistence type="predicted"/>
<reference evidence="1" key="1">
    <citation type="submission" date="2006-10" db="EMBL/GenBank/DDBJ databases">
        <title>Complete sequence of Solibacter usitatus Ellin6076.</title>
        <authorList>
            <consortium name="US DOE Joint Genome Institute"/>
            <person name="Copeland A."/>
            <person name="Lucas S."/>
            <person name="Lapidus A."/>
            <person name="Barry K."/>
            <person name="Detter J.C."/>
            <person name="Glavina del Rio T."/>
            <person name="Hammon N."/>
            <person name="Israni S."/>
            <person name="Dalin E."/>
            <person name="Tice H."/>
            <person name="Pitluck S."/>
            <person name="Thompson L.S."/>
            <person name="Brettin T."/>
            <person name="Bruce D."/>
            <person name="Han C."/>
            <person name="Tapia R."/>
            <person name="Gilna P."/>
            <person name="Schmutz J."/>
            <person name="Larimer F."/>
            <person name="Land M."/>
            <person name="Hauser L."/>
            <person name="Kyrpides N."/>
            <person name="Mikhailova N."/>
            <person name="Janssen P.H."/>
            <person name="Kuske C.R."/>
            <person name="Richardson P."/>
        </authorList>
    </citation>
    <scope>NUCLEOTIDE SEQUENCE</scope>
    <source>
        <strain evidence="1">Ellin6076</strain>
    </source>
</reference>
<keyword evidence="1" id="KW-0808">Transferase</keyword>
<dbReference type="EMBL" id="CP000473">
    <property type="protein sequence ID" value="ABJ85589.1"/>
    <property type="molecule type" value="Genomic_DNA"/>
</dbReference>
<evidence type="ECO:0000313" key="1">
    <source>
        <dbReference type="EMBL" id="ABJ85589.1"/>
    </source>
</evidence>
<accession>Q01XM6</accession>
<protein>
    <submittedName>
        <fullName evidence="1">Colanic acid biosynthesis glycosyl transferase, putative</fullName>
    </submittedName>
</protein>
<dbReference type="OrthoDB" id="9811902at2"/>
<gene>
    <name evidence="1" type="ordered locus">Acid_4630</name>
</gene>